<keyword evidence="4" id="KW-1133">Transmembrane helix</keyword>
<sequence>MNESSDNYSANITILNYLKNHDIERPWELRWAWPEDEILLSTVGVKGGYTINYVKIEPNRCKGCVIPSWFREADLAKSSSSFQINVGRAGIGYNEPRGFGIRYFELPRFVKFTSPRANYICESLFFSSKTRGYMSKFIDFIGTSIYYSCLLLFYKLL</sequence>
<dbReference type="PANTHER" id="PTHR31673">
    <property type="entry name" value="PROTEIN COBRA"/>
    <property type="match status" value="1"/>
</dbReference>
<dbReference type="GO" id="GO:0010215">
    <property type="term" value="P:cellulose microfibril organization"/>
    <property type="evidence" value="ECO:0007669"/>
    <property type="project" value="InterPro"/>
</dbReference>
<dbReference type="AlphaFoldDB" id="V4KUB8"/>
<dbReference type="PANTHER" id="PTHR31673:SF3">
    <property type="entry name" value="COBRA-LIKE PROTEIN 4"/>
    <property type="match status" value="1"/>
</dbReference>
<evidence type="ECO:0000313" key="6">
    <source>
        <dbReference type="Proteomes" id="UP000030689"/>
    </source>
</evidence>
<dbReference type="EMBL" id="KI517683">
    <property type="protein sequence ID" value="ESQ33622.1"/>
    <property type="molecule type" value="Genomic_DNA"/>
</dbReference>
<keyword evidence="4" id="KW-0812">Transmembrane</keyword>
<dbReference type="GO" id="GO:0005886">
    <property type="term" value="C:plasma membrane"/>
    <property type="evidence" value="ECO:0007669"/>
    <property type="project" value="TreeGrafter"/>
</dbReference>
<keyword evidence="3" id="KW-0325">Glycoprotein</keyword>
<keyword evidence="4" id="KW-0472">Membrane</keyword>
<feature type="transmembrane region" description="Helical" evidence="4">
    <location>
        <begin position="137"/>
        <end position="154"/>
    </location>
</feature>
<evidence type="ECO:0000256" key="2">
    <source>
        <dbReference type="ARBA" id="ARBA00022729"/>
    </source>
</evidence>
<dbReference type="GO" id="GO:0052324">
    <property type="term" value="P:plant-type cell wall cellulose biosynthetic process"/>
    <property type="evidence" value="ECO:0007669"/>
    <property type="project" value="TreeGrafter"/>
</dbReference>
<gene>
    <name evidence="5" type="ORF">EUTSA_v10009530mg</name>
</gene>
<evidence type="ECO:0000256" key="1">
    <source>
        <dbReference type="ARBA" id="ARBA00005507"/>
    </source>
</evidence>
<evidence type="ECO:0000256" key="4">
    <source>
        <dbReference type="SAM" id="Phobius"/>
    </source>
</evidence>
<evidence type="ECO:0000256" key="3">
    <source>
        <dbReference type="ARBA" id="ARBA00023180"/>
    </source>
</evidence>
<dbReference type="KEGG" id="eus:EUTSA_v10009530mg"/>
<proteinExistence type="inferred from homology"/>
<comment type="similarity">
    <text evidence="1">Belongs to the COBRA family.</text>
</comment>
<dbReference type="OMA" id="HDIEGPW"/>
<dbReference type="Proteomes" id="UP000030689">
    <property type="component" value="Unassembled WGS sequence"/>
</dbReference>
<organism evidence="5 6">
    <name type="scientific">Eutrema salsugineum</name>
    <name type="common">Saltwater cress</name>
    <name type="synonym">Sisymbrium salsugineum</name>
    <dbReference type="NCBI Taxonomy" id="72664"/>
    <lineage>
        <taxon>Eukaryota</taxon>
        <taxon>Viridiplantae</taxon>
        <taxon>Streptophyta</taxon>
        <taxon>Embryophyta</taxon>
        <taxon>Tracheophyta</taxon>
        <taxon>Spermatophyta</taxon>
        <taxon>Magnoliopsida</taxon>
        <taxon>eudicotyledons</taxon>
        <taxon>Gunneridae</taxon>
        <taxon>Pentapetalae</taxon>
        <taxon>rosids</taxon>
        <taxon>malvids</taxon>
        <taxon>Brassicales</taxon>
        <taxon>Brassicaceae</taxon>
        <taxon>Eutremeae</taxon>
        <taxon>Eutrema</taxon>
    </lineage>
</organism>
<dbReference type="InterPro" id="IPR006918">
    <property type="entry name" value="COBRA_pln"/>
</dbReference>
<dbReference type="Gramene" id="ESQ33622">
    <property type="protein sequence ID" value="ESQ33622"/>
    <property type="gene ID" value="EUTSA_v10009530mg"/>
</dbReference>
<reference evidence="5 6" key="1">
    <citation type="journal article" date="2013" name="Front. Plant Sci.">
        <title>The Reference Genome of the Halophytic Plant Eutrema salsugineum.</title>
        <authorList>
            <person name="Yang R."/>
            <person name="Jarvis D.E."/>
            <person name="Chen H."/>
            <person name="Beilstein M.A."/>
            <person name="Grimwood J."/>
            <person name="Jenkins J."/>
            <person name="Shu S."/>
            <person name="Prochnik S."/>
            <person name="Xin M."/>
            <person name="Ma C."/>
            <person name="Schmutz J."/>
            <person name="Wing R.A."/>
            <person name="Mitchell-Olds T."/>
            <person name="Schumaker K.S."/>
            <person name="Wang X."/>
        </authorList>
    </citation>
    <scope>NUCLEOTIDE SEQUENCE [LARGE SCALE GENOMIC DNA]</scope>
</reference>
<dbReference type="STRING" id="72664.V4KUB8"/>
<keyword evidence="6" id="KW-1185">Reference proteome</keyword>
<accession>V4KUB8</accession>
<name>V4KUB8_EUTSA</name>
<keyword evidence="2" id="KW-0732">Signal</keyword>
<protein>
    <submittedName>
        <fullName evidence="5">Uncharacterized protein</fullName>
    </submittedName>
</protein>
<evidence type="ECO:0000313" key="5">
    <source>
        <dbReference type="EMBL" id="ESQ33622.1"/>
    </source>
</evidence>